<dbReference type="AlphaFoldDB" id="A0AA40CXA8"/>
<proteinExistence type="predicted"/>
<keyword evidence="4" id="KW-1185">Reference proteome</keyword>
<organism evidence="3 4">
    <name type="scientific">Cercophora newfieldiana</name>
    <dbReference type="NCBI Taxonomy" id="92897"/>
    <lineage>
        <taxon>Eukaryota</taxon>
        <taxon>Fungi</taxon>
        <taxon>Dikarya</taxon>
        <taxon>Ascomycota</taxon>
        <taxon>Pezizomycotina</taxon>
        <taxon>Sordariomycetes</taxon>
        <taxon>Sordariomycetidae</taxon>
        <taxon>Sordariales</taxon>
        <taxon>Lasiosphaeriaceae</taxon>
        <taxon>Cercophora</taxon>
    </lineage>
</organism>
<dbReference type="Pfam" id="PF09994">
    <property type="entry name" value="T6SS_Tle1-like_cat"/>
    <property type="match status" value="1"/>
</dbReference>
<evidence type="ECO:0000256" key="1">
    <source>
        <dbReference type="SAM" id="MobiDB-lite"/>
    </source>
</evidence>
<name>A0AA40CXA8_9PEZI</name>
<reference evidence="3" key="1">
    <citation type="submission" date="2023-06" db="EMBL/GenBank/DDBJ databases">
        <title>Genome-scale phylogeny and comparative genomics of the fungal order Sordariales.</title>
        <authorList>
            <consortium name="Lawrence Berkeley National Laboratory"/>
            <person name="Hensen N."/>
            <person name="Bonometti L."/>
            <person name="Westerberg I."/>
            <person name="Brannstrom I.O."/>
            <person name="Guillou S."/>
            <person name="Cros-Aarteil S."/>
            <person name="Calhoun S."/>
            <person name="Haridas S."/>
            <person name="Kuo A."/>
            <person name="Mondo S."/>
            <person name="Pangilinan J."/>
            <person name="Riley R."/>
            <person name="Labutti K."/>
            <person name="Andreopoulos B."/>
            <person name="Lipzen A."/>
            <person name="Chen C."/>
            <person name="Yanf M."/>
            <person name="Daum C."/>
            <person name="Ng V."/>
            <person name="Clum A."/>
            <person name="Steindorff A."/>
            <person name="Ohm R."/>
            <person name="Martin F."/>
            <person name="Silar P."/>
            <person name="Natvig D."/>
            <person name="Lalanne C."/>
            <person name="Gautier V."/>
            <person name="Ament-Velasquez S.L."/>
            <person name="Kruys A."/>
            <person name="Hutchinson M.I."/>
            <person name="Powell A.J."/>
            <person name="Barry K."/>
            <person name="Miller A.N."/>
            <person name="Grigoriev I.V."/>
            <person name="Debuchy R."/>
            <person name="Gladieux P."/>
            <person name="Thoren M.H."/>
            <person name="Johannesson H."/>
        </authorList>
    </citation>
    <scope>NUCLEOTIDE SEQUENCE</scope>
    <source>
        <strain evidence="3">SMH2532-1</strain>
    </source>
</reference>
<feature type="region of interest" description="Disordered" evidence="1">
    <location>
        <begin position="189"/>
        <end position="211"/>
    </location>
</feature>
<gene>
    <name evidence="3" type="ORF">B0T16DRAFT_361785</name>
</gene>
<dbReference type="PANTHER" id="PTHR33840">
    <property type="match status" value="1"/>
</dbReference>
<dbReference type="InterPro" id="IPR018712">
    <property type="entry name" value="Tle1-like_cat"/>
</dbReference>
<evidence type="ECO:0000259" key="2">
    <source>
        <dbReference type="Pfam" id="PF09994"/>
    </source>
</evidence>
<dbReference type="EMBL" id="JAULSV010000001">
    <property type="protein sequence ID" value="KAK0654816.1"/>
    <property type="molecule type" value="Genomic_DNA"/>
</dbReference>
<evidence type="ECO:0000313" key="3">
    <source>
        <dbReference type="EMBL" id="KAK0654816.1"/>
    </source>
</evidence>
<feature type="domain" description="T6SS Phospholipase effector Tle1-like catalytic" evidence="2">
    <location>
        <begin position="27"/>
        <end position="389"/>
    </location>
</feature>
<feature type="compositionally biased region" description="Basic and acidic residues" evidence="1">
    <location>
        <begin position="189"/>
        <end position="207"/>
    </location>
</feature>
<accession>A0AA40CXA8</accession>
<comment type="caution">
    <text evidence="3">The sequence shown here is derived from an EMBL/GenBank/DDBJ whole genome shotgun (WGS) entry which is preliminary data.</text>
</comment>
<sequence length="650" mass="72494">MAHFLFSGDTDIRQGGFVDMSLTPAPKRIIICCDGTWQSSVTNSVNIPSNITRLARSLTKVAKDEAGKEWQQVVYYDAGIGTGVSSVEAGRQGGTGSGFVGNVIEAYNFIVLNHNPGDQIFCIGFSRGAYTARAVAGLVTDIGIIEPRDMQDFPELYNLYQAHTDSHTFRKSKTWREWVEGKRRFDPAQKDLPEHWRSSPSQWEKRPHGAAPESTRWVEAVGVFDTVGALGIPEVEGVLGTIVRMASRAVPVEKFGFHNVALSPFIKNAYHALALDEHRKPFDATLWHFPADGVSSPPKPKHSTSELREKWNKVRDTDGATEAELAKAWEDLLAAEMYDELKGTDSKLLQVWFPGVHINIGGGSDDLLGDKKSDFEQISMITLTWMMEQLQPHLTFEMSAPVFVMTDRYALVRPVLDELLANQKKHKEHWLIKKINSLKGKNDTAPDVWDDNGLTWSRNIAADALMGWATGPIIDSYEGRMAKAGSQYRTPGEYKGNKLGRTNEFIHPTVAYRMERFEAEGTPYKPEALKDFKRQSTPTKETQPDGSIKEVVSYEWVKGKVHIPEYKIRGGTLPPNIERTCICSPSASTWIGKLDKQYGIESGEAFFVDHPPSNEPVPQFQGFNPNNGFNTPGEKVEEGGDPFFPSKTVI</sequence>
<protein>
    <recommendedName>
        <fullName evidence="2">T6SS Phospholipase effector Tle1-like catalytic domain-containing protein</fullName>
    </recommendedName>
</protein>
<dbReference type="Proteomes" id="UP001174936">
    <property type="component" value="Unassembled WGS sequence"/>
</dbReference>
<evidence type="ECO:0000313" key="4">
    <source>
        <dbReference type="Proteomes" id="UP001174936"/>
    </source>
</evidence>
<dbReference type="PANTHER" id="PTHR33840:SF16">
    <property type="entry name" value="DUF2235 DOMAIN-CONTAINING PROTEIN"/>
    <property type="match status" value="1"/>
</dbReference>